<gene>
    <name evidence="2" type="ORF">NCGR_LOCUS49659</name>
</gene>
<dbReference type="AlphaFoldDB" id="A0A811R8N4"/>
<dbReference type="Proteomes" id="UP000604825">
    <property type="component" value="Unassembled WGS sequence"/>
</dbReference>
<keyword evidence="1" id="KW-1133">Transmembrane helix</keyword>
<sequence length="92" mass="10282">MAKLNHGSRDKTDSMANMMVALNIFYSPIIFQGAMFGVLLLTIGISLRVVAIHLHALEQLLKECGKDAIHRYLYHISAKCRKDPLSIKQKSG</sequence>
<evidence type="ECO:0000313" key="3">
    <source>
        <dbReference type="Proteomes" id="UP000604825"/>
    </source>
</evidence>
<comment type="caution">
    <text evidence="2">The sequence shown here is derived from an EMBL/GenBank/DDBJ whole genome shotgun (WGS) entry which is preliminary data.</text>
</comment>
<reference evidence="2" key="1">
    <citation type="submission" date="2020-10" db="EMBL/GenBank/DDBJ databases">
        <authorList>
            <person name="Han B."/>
            <person name="Lu T."/>
            <person name="Zhao Q."/>
            <person name="Huang X."/>
            <person name="Zhao Y."/>
        </authorList>
    </citation>
    <scope>NUCLEOTIDE SEQUENCE</scope>
</reference>
<feature type="transmembrane region" description="Helical" evidence="1">
    <location>
        <begin position="20"/>
        <end position="45"/>
    </location>
</feature>
<evidence type="ECO:0000313" key="2">
    <source>
        <dbReference type="EMBL" id="CAD6266354.1"/>
    </source>
</evidence>
<evidence type="ECO:0000256" key="1">
    <source>
        <dbReference type="SAM" id="Phobius"/>
    </source>
</evidence>
<proteinExistence type="predicted"/>
<keyword evidence="1" id="KW-0472">Membrane</keyword>
<protein>
    <submittedName>
        <fullName evidence="2">Uncharacterized protein</fullName>
    </submittedName>
</protein>
<organism evidence="2 3">
    <name type="scientific">Miscanthus lutarioriparius</name>
    <dbReference type="NCBI Taxonomy" id="422564"/>
    <lineage>
        <taxon>Eukaryota</taxon>
        <taxon>Viridiplantae</taxon>
        <taxon>Streptophyta</taxon>
        <taxon>Embryophyta</taxon>
        <taxon>Tracheophyta</taxon>
        <taxon>Spermatophyta</taxon>
        <taxon>Magnoliopsida</taxon>
        <taxon>Liliopsida</taxon>
        <taxon>Poales</taxon>
        <taxon>Poaceae</taxon>
        <taxon>PACMAD clade</taxon>
        <taxon>Panicoideae</taxon>
        <taxon>Andropogonodae</taxon>
        <taxon>Andropogoneae</taxon>
        <taxon>Saccharinae</taxon>
        <taxon>Miscanthus</taxon>
    </lineage>
</organism>
<accession>A0A811R8N4</accession>
<name>A0A811R8N4_9POAL</name>
<keyword evidence="1" id="KW-0812">Transmembrane</keyword>
<dbReference type="EMBL" id="CAJGYO010000013">
    <property type="protein sequence ID" value="CAD6266354.1"/>
    <property type="molecule type" value="Genomic_DNA"/>
</dbReference>
<keyword evidence="3" id="KW-1185">Reference proteome</keyword>